<keyword evidence="11" id="KW-0496">Mitochondrion</keyword>
<dbReference type="InterPro" id="IPR020895">
    <property type="entry name" value="Frataxin_CS"/>
</dbReference>
<dbReference type="InterPro" id="IPR017789">
    <property type="entry name" value="Frataxin"/>
</dbReference>
<dbReference type="EC" id="1.16.3.1" evidence="3"/>
<dbReference type="Proteomes" id="UP000015100">
    <property type="component" value="Unassembled WGS sequence"/>
</dbReference>
<dbReference type="GO" id="GO:0016226">
    <property type="term" value="P:iron-sulfur cluster assembly"/>
    <property type="evidence" value="ECO:0007669"/>
    <property type="project" value="InterPro"/>
</dbReference>
<dbReference type="Gene3D" id="3.30.920.10">
    <property type="entry name" value="Frataxin/CyaY"/>
    <property type="match status" value="1"/>
</dbReference>
<comment type="caution">
    <text evidence="13">The sequence shown here is derived from an EMBL/GenBank/DDBJ whole genome shotgun (WGS) entry which is preliminary data.</text>
</comment>
<dbReference type="PROSITE" id="PS50810">
    <property type="entry name" value="FRATAXIN_2"/>
    <property type="match status" value="1"/>
</dbReference>
<protein>
    <recommendedName>
        <fullName evidence="3">ferroxidase</fullName>
        <ecNumber evidence="3">1.16.3.1</ecNumber>
    </recommendedName>
</protein>
<keyword evidence="8" id="KW-0560">Oxidoreductase</keyword>
<evidence type="ECO:0000256" key="3">
    <source>
        <dbReference type="ARBA" id="ARBA00013107"/>
    </source>
</evidence>
<dbReference type="GO" id="GO:0004322">
    <property type="term" value="F:ferroxidase activity"/>
    <property type="evidence" value="ECO:0007669"/>
    <property type="project" value="UniProtKB-EC"/>
</dbReference>
<dbReference type="InterPro" id="IPR036524">
    <property type="entry name" value="Frataxin/CyaY_sf"/>
</dbReference>
<evidence type="ECO:0000256" key="11">
    <source>
        <dbReference type="ARBA" id="ARBA00023128"/>
    </source>
</evidence>
<sequence>MRHALVAASSRLRKTQPVAVLLSHDRSYYKSSPRTQYVSNPRLLHTTPSRLAGTESTPLSEDRYHEIADETLDSILVELEELVENTKGFDVEFSAGVLTLDTPEGTYVINKQPPNKQIWLSSPINGPKRYDWVEEQREWVYMRDGTSLRGLLKEEIGIEYPELEEED</sequence>
<comment type="catalytic activity">
    <reaction evidence="12">
        <text>4 Fe(2+) + O2 + 4 H(+) = 4 Fe(3+) + 2 H2O</text>
        <dbReference type="Rhea" id="RHEA:11148"/>
        <dbReference type="ChEBI" id="CHEBI:15377"/>
        <dbReference type="ChEBI" id="CHEBI:15378"/>
        <dbReference type="ChEBI" id="CHEBI:15379"/>
        <dbReference type="ChEBI" id="CHEBI:29033"/>
        <dbReference type="ChEBI" id="CHEBI:29034"/>
        <dbReference type="EC" id="1.16.3.1"/>
    </reaction>
</comment>
<dbReference type="EMBL" id="AQGS01000057">
    <property type="protein sequence ID" value="EPS44125.1"/>
    <property type="molecule type" value="Genomic_DNA"/>
</dbReference>
<evidence type="ECO:0000256" key="7">
    <source>
        <dbReference type="ARBA" id="ARBA00022946"/>
    </source>
</evidence>
<accession>S8AMF9</accession>
<reference evidence="14" key="2">
    <citation type="submission" date="2013-04" db="EMBL/GenBank/DDBJ databases">
        <title>Genomic mechanisms accounting for the adaptation to parasitism in nematode-trapping fungi.</title>
        <authorList>
            <person name="Ahren D.G."/>
        </authorList>
    </citation>
    <scope>NUCLEOTIDE SEQUENCE [LARGE SCALE GENOMIC DNA]</scope>
    <source>
        <strain evidence="14">CBS 200.50</strain>
    </source>
</reference>
<evidence type="ECO:0000256" key="5">
    <source>
        <dbReference type="ARBA" id="ARBA00022448"/>
    </source>
</evidence>
<evidence type="ECO:0000256" key="8">
    <source>
        <dbReference type="ARBA" id="ARBA00023002"/>
    </source>
</evidence>
<dbReference type="HOGENOM" id="CLU_080880_2_1_1"/>
<evidence type="ECO:0000256" key="12">
    <source>
        <dbReference type="ARBA" id="ARBA00047990"/>
    </source>
</evidence>
<dbReference type="OMA" id="RYDWVEE"/>
<keyword evidence="4" id="KW-0409">Iron storage</keyword>
<dbReference type="eggNOG" id="KOG3413">
    <property type="taxonomic scope" value="Eukaryota"/>
</dbReference>
<proteinExistence type="inferred from homology"/>
<dbReference type="GO" id="GO:0006826">
    <property type="term" value="P:iron ion transport"/>
    <property type="evidence" value="ECO:0007669"/>
    <property type="project" value="UniProtKB-KW"/>
</dbReference>
<evidence type="ECO:0000256" key="4">
    <source>
        <dbReference type="ARBA" id="ARBA00022434"/>
    </source>
</evidence>
<evidence type="ECO:0000256" key="2">
    <source>
        <dbReference type="ARBA" id="ARBA00008183"/>
    </source>
</evidence>
<dbReference type="GO" id="GO:0034986">
    <property type="term" value="F:iron chaperone activity"/>
    <property type="evidence" value="ECO:0007669"/>
    <property type="project" value="TreeGrafter"/>
</dbReference>
<dbReference type="GO" id="GO:0008199">
    <property type="term" value="F:ferric iron binding"/>
    <property type="evidence" value="ECO:0007669"/>
    <property type="project" value="InterPro"/>
</dbReference>
<evidence type="ECO:0000256" key="10">
    <source>
        <dbReference type="ARBA" id="ARBA00023065"/>
    </source>
</evidence>
<evidence type="ECO:0000256" key="1">
    <source>
        <dbReference type="ARBA" id="ARBA00004173"/>
    </source>
</evidence>
<dbReference type="PANTHER" id="PTHR16821:SF2">
    <property type="entry name" value="FRATAXIN, MITOCHONDRIAL"/>
    <property type="match status" value="1"/>
</dbReference>
<dbReference type="GO" id="GO:0051537">
    <property type="term" value="F:2 iron, 2 sulfur cluster binding"/>
    <property type="evidence" value="ECO:0007669"/>
    <property type="project" value="TreeGrafter"/>
</dbReference>
<keyword evidence="14" id="KW-1185">Reference proteome</keyword>
<evidence type="ECO:0000313" key="13">
    <source>
        <dbReference type="EMBL" id="EPS44125.1"/>
    </source>
</evidence>
<comment type="similarity">
    <text evidence="2">Belongs to the frataxin family.</text>
</comment>
<evidence type="ECO:0000313" key="14">
    <source>
        <dbReference type="Proteomes" id="UP000015100"/>
    </source>
</evidence>
<dbReference type="SMART" id="SM01219">
    <property type="entry name" value="Frataxin_Cyay"/>
    <property type="match status" value="1"/>
</dbReference>
<dbReference type="PANTHER" id="PTHR16821">
    <property type="entry name" value="FRATAXIN"/>
    <property type="match status" value="1"/>
</dbReference>
<dbReference type="SUPFAM" id="SSF55387">
    <property type="entry name" value="Frataxin/Nqo15-like"/>
    <property type="match status" value="1"/>
</dbReference>
<organism evidence="13 14">
    <name type="scientific">Dactylellina haptotyla (strain CBS 200.50)</name>
    <name type="common">Nematode-trapping fungus</name>
    <name type="synonym">Monacrosporium haptotylum</name>
    <dbReference type="NCBI Taxonomy" id="1284197"/>
    <lineage>
        <taxon>Eukaryota</taxon>
        <taxon>Fungi</taxon>
        <taxon>Dikarya</taxon>
        <taxon>Ascomycota</taxon>
        <taxon>Pezizomycotina</taxon>
        <taxon>Orbiliomycetes</taxon>
        <taxon>Orbiliales</taxon>
        <taxon>Orbiliaceae</taxon>
        <taxon>Dactylellina</taxon>
    </lineage>
</organism>
<keyword evidence="5" id="KW-0813">Transport</keyword>
<dbReference type="PROSITE" id="PS01344">
    <property type="entry name" value="FRATAXIN_1"/>
    <property type="match status" value="1"/>
</dbReference>
<keyword evidence="10" id="KW-0406">Ion transport</keyword>
<name>S8AMF9_DACHA</name>
<keyword evidence="7" id="KW-0809">Transit peptide</keyword>
<dbReference type="Pfam" id="PF01491">
    <property type="entry name" value="Frataxin_Cyay"/>
    <property type="match status" value="1"/>
</dbReference>
<dbReference type="NCBIfam" id="TIGR03422">
    <property type="entry name" value="mito_frataxin"/>
    <property type="match status" value="1"/>
</dbReference>
<dbReference type="GO" id="GO:0008198">
    <property type="term" value="F:ferrous iron binding"/>
    <property type="evidence" value="ECO:0007669"/>
    <property type="project" value="TreeGrafter"/>
</dbReference>
<reference evidence="13 14" key="1">
    <citation type="journal article" date="2013" name="PLoS Genet.">
        <title>Genomic mechanisms accounting for the adaptation to parasitism in nematode-trapping fungi.</title>
        <authorList>
            <person name="Meerupati T."/>
            <person name="Andersson K.M."/>
            <person name="Friman E."/>
            <person name="Kumar D."/>
            <person name="Tunlid A."/>
            <person name="Ahren D."/>
        </authorList>
    </citation>
    <scope>NUCLEOTIDE SEQUENCE [LARGE SCALE GENOMIC DNA]</scope>
    <source>
        <strain evidence="13 14">CBS 200.50</strain>
    </source>
</reference>
<dbReference type="NCBIfam" id="TIGR03421">
    <property type="entry name" value="FeS_CyaY"/>
    <property type="match status" value="1"/>
</dbReference>
<keyword evidence="6" id="KW-0410">Iron transport</keyword>
<evidence type="ECO:0000256" key="6">
    <source>
        <dbReference type="ARBA" id="ARBA00022496"/>
    </source>
</evidence>
<gene>
    <name evidence="13" type="ORF">H072_1854</name>
</gene>
<comment type="subcellular location">
    <subcellularLocation>
        <location evidence="1">Mitochondrion</location>
    </subcellularLocation>
</comment>
<dbReference type="GO" id="GO:0006879">
    <property type="term" value="P:intracellular iron ion homeostasis"/>
    <property type="evidence" value="ECO:0007669"/>
    <property type="project" value="UniProtKB-KW"/>
</dbReference>
<keyword evidence="9" id="KW-0408">Iron</keyword>
<dbReference type="GO" id="GO:0005739">
    <property type="term" value="C:mitochondrion"/>
    <property type="evidence" value="ECO:0007669"/>
    <property type="project" value="UniProtKB-SubCell"/>
</dbReference>
<dbReference type="STRING" id="1284197.S8AMF9"/>
<dbReference type="AlphaFoldDB" id="S8AMF9"/>
<dbReference type="OrthoDB" id="1897642at2759"/>
<dbReference type="InterPro" id="IPR002908">
    <property type="entry name" value="Frataxin/CyaY"/>
</dbReference>
<evidence type="ECO:0000256" key="9">
    <source>
        <dbReference type="ARBA" id="ARBA00023004"/>
    </source>
</evidence>